<protein>
    <submittedName>
        <fullName evidence="3">CapA family protein</fullName>
    </submittedName>
</protein>
<dbReference type="InterPro" id="IPR029052">
    <property type="entry name" value="Metallo-depent_PP-like"/>
</dbReference>
<dbReference type="SMART" id="SM00854">
    <property type="entry name" value="PGA_cap"/>
    <property type="match status" value="1"/>
</dbReference>
<feature type="domain" description="Capsule synthesis protein CapA" evidence="2">
    <location>
        <begin position="1"/>
        <end position="260"/>
    </location>
</feature>
<dbReference type="InterPro" id="IPR019079">
    <property type="entry name" value="Capsule_synth_CapA"/>
</dbReference>
<dbReference type="Gene3D" id="3.60.21.10">
    <property type="match status" value="1"/>
</dbReference>
<evidence type="ECO:0000313" key="4">
    <source>
        <dbReference type="Proteomes" id="UP001596523"/>
    </source>
</evidence>
<dbReference type="EMBL" id="JBHTCF010000020">
    <property type="protein sequence ID" value="MFC7309218.1"/>
    <property type="molecule type" value="Genomic_DNA"/>
</dbReference>
<dbReference type="SUPFAM" id="SSF56300">
    <property type="entry name" value="Metallo-dependent phosphatases"/>
    <property type="match status" value="1"/>
</dbReference>
<proteinExistence type="inferred from homology"/>
<comment type="caution">
    <text evidence="3">The sequence shown here is derived from an EMBL/GenBank/DDBJ whole genome shotgun (WGS) entry which is preliminary data.</text>
</comment>
<dbReference type="PANTHER" id="PTHR33393:SF13">
    <property type="entry name" value="PGA BIOSYNTHESIS PROTEIN CAPA"/>
    <property type="match status" value="1"/>
</dbReference>
<evidence type="ECO:0000259" key="2">
    <source>
        <dbReference type="SMART" id="SM00854"/>
    </source>
</evidence>
<evidence type="ECO:0000256" key="1">
    <source>
        <dbReference type="ARBA" id="ARBA00005662"/>
    </source>
</evidence>
<accession>A0ABW2JV31</accession>
<evidence type="ECO:0000313" key="3">
    <source>
        <dbReference type="EMBL" id="MFC7309218.1"/>
    </source>
</evidence>
<sequence length="387" mass="41947">MAAVGDVFLHRPEPTSAFEHVRESFRACDVKFGNLEGVYSRTRERAPSAGVPVIADPGNADGVVAGGFNLMSLANNHSLDGGTGALIETRDLLRRGGIAVAGAGENIAAARRPAVVEVNGKRVALVAYASVFPCGYEARAGVPGLAPLRAHTHYSPWEQNEWNPGLLPRVRTIPDEQDLAALREDIGAARQYADIVLASFHWGDFTRPFVLTDHEVATARLAIDAGADAVLGHHHHLLRGVEIYRGKPVFYGLGHFAFDLPDMEERLNQAAYLGRGDARTRRESARRFGDHHIGPRAGYPLLPFHPDGRLTGFAVLDFDETGVRAGFVPCVLGPDNSPRPVSAHSAEGARVIDYVEQGCREEGLATRFERDDEKVGDAFVTRIRAAN</sequence>
<keyword evidence="4" id="KW-1185">Reference proteome</keyword>
<comment type="similarity">
    <text evidence="1">Belongs to the CapA family.</text>
</comment>
<dbReference type="InterPro" id="IPR052169">
    <property type="entry name" value="CW_Biosynth-Accessory"/>
</dbReference>
<reference evidence="4" key="1">
    <citation type="journal article" date="2019" name="Int. J. Syst. Evol. Microbiol.">
        <title>The Global Catalogue of Microorganisms (GCM) 10K type strain sequencing project: providing services to taxonomists for standard genome sequencing and annotation.</title>
        <authorList>
            <consortium name="The Broad Institute Genomics Platform"/>
            <consortium name="The Broad Institute Genome Sequencing Center for Infectious Disease"/>
            <person name="Wu L."/>
            <person name="Ma J."/>
        </authorList>
    </citation>
    <scope>NUCLEOTIDE SEQUENCE [LARGE SCALE GENOMIC DNA]</scope>
    <source>
        <strain evidence="4">SYNS20</strain>
    </source>
</reference>
<gene>
    <name evidence="3" type="ORF">ACFQVC_34045</name>
</gene>
<dbReference type="Pfam" id="PF09587">
    <property type="entry name" value="PGA_cap"/>
    <property type="match status" value="1"/>
</dbReference>
<dbReference type="PANTHER" id="PTHR33393">
    <property type="entry name" value="POLYGLUTAMINE SYNTHESIS ACCESSORY PROTEIN RV0574C-RELATED"/>
    <property type="match status" value="1"/>
</dbReference>
<name>A0ABW2JV31_9ACTN</name>
<dbReference type="Proteomes" id="UP001596523">
    <property type="component" value="Unassembled WGS sequence"/>
</dbReference>
<dbReference type="CDD" id="cd07381">
    <property type="entry name" value="MPP_CapA"/>
    <property type="match status" value="1"/>
</dbReference>
<organism evidence="3 4">
    <name type="scientific">Streptomyces monticola</name>
    <dbReference type="NCBI Taxonomy" id="2666263"/>
    <lineage>
        <taxon>Bacteria</taxon>
        <taxon>Bacillati</taxon>
        <taxon>Actinomycetota</taxon>
        <taxon>Actinomycetes</taxon>
        <taxon>Kitasatosporales</taxon>
        <taxon>Streptomycetaceae</taxon>
        <taxon>Streptomyces</taxon>
    </lineage>
</organism>